<organism evidence="1">
    <name type="scientific">Arundo donax</name>
    <name type="common">Giant reed</name>
    <name type="synonym">Donax arundinaceus</name>
    <dbReference type="NCBI Taxonomy" id="35708"/>
    <lineage>
        <taxon>Eukaryota</taxon>
        <taxon>Viridiplantae</taxon>
        <taxon>Streptophyta</taxon>
        <taxon>Embryophyta</taxon>
        <taxon>Tracheophyta</taxon>
        <taxon>Spermatophyta</taxon>
        <taxon>Magnoliopsida</taxon>
        <taxon>Liliopsida</taxon>
        <taxon>Poales</taxon>
        <taxon>Poaceae</taxon>
        <taxon>PACMAD clade</taxon>
        <taxon>Arundinoideae</taxon>
        <taxon>Arundineae</taxon>
        <taxon>Arundo</taxon>
    </lineage>
</organism>
<keyword evidence="1" id="KW-0418">Kinase</keyword>
<keyword evidence="1" id="KW-0808">Transferase</keyword>
<sequence>MCKSWLLDIMQSNRSGMQKENISIISRASIIANICEKHCRISRSSSFSLKRAKQ</sequence>
<evidence type="ECO:0000313" key="1">
    <source>
        <dbReference type="EMBL" id="JAE18178.1"/>
    </source>
</evidence>
<reference evidence="1" key="1">
    <citation type="submission" date="2014-09" db="EMBL/GenBank/DDBJ databases">
        <authorList>
            <person name="Magalhaes I.L.F."/>
            <person name="Oliveira U."/>
            <person name="Santos F.R."/>
            <person name="Vidigal T.H.D.A."/>
            <person name="Brescovit A.D."/>
            <person name="Santos A.J."/>
        </authorList>
    </citation>
    <scope>NUCLEOTIDE SEQUENCE</scope>
    <source>
        <tissue evidence="1">Shoot tissue taken approximately 20 cm above the soil surface</tissue>
    </source>
</reference>
<dbReference type="GO" id="GO:0016301">
    <property type="term" value="F:kinase activity"/>
    <property type="evidence" value="ECO:0007669"/>
    <property type="project" value="UniProtKB-KW"/>
</dbReference>
<dbReference type="AlphaFoldDB" id="A0A0A9GBZ2"/>
<reference evidence="1" key="2">
    <citation type="journal article" date="2015" name="Data Brief">
        <title>Shoot transcriptome of the giant reed, Arundo donax.</title>
        <authorList>
            <person name="Barrero R.A."/>
            <person name="Guerrero F.D."/>
            <person name="Moolhuijzen P."/>
            <person name="Goolsby J.A."/>
            <person name="Tidwell J."/>
            <person name="Bellgard S.E."/>
            <person name="Bellgard M.I."/>
        </authorList>
    </citation>
    <scope>NUCLEOTIDE SEQUENCE</scope>
    <source>
        <tissue evidence="1">Shoot tissue taken approximately 20 cm above the soil surface</tissue>
    </source>
</reference>
<name>A0A0A9GBZ2_ARUDO</name>
<accession>A0A0A9GBZ2</accession>
<proteinExistence type="predicted"/>
<protein>
    <submittedName>
        <fullName evidence="1">FAT domain-containing protein / phosphatidylinositol 3-and 4-kinase family protein</fullName>
    </submittedName>
</protein>
<dbReference type="EMBL" id="GBRH01179718">
    <property type="protein sequence ID" value="JAE18178.1"/>
    <property type="molecule type" value="Transcribed_RNA"/>
</dbReference>